<dbReference type="Pfam" id="PF05794">
    <property type="entry name" value="Tcp11"/>
    <property type="match status" value="1"/>
</dbReference>
<dbReference type="PANTHER" id="PTHR12832:SF11">
    <property type="entry name" value="LD23868P"/>
    <property type="match status" value="1"/>
</dbReference>
<evidence type="ECO:0000313" key="2">
    <source>
        <dbReference type="Proteomes" id="UP000054858"/>
    </source>
</evidence>
<comment type="caution">
    <text evidence="1">The sequence shown here is derived from an EMBL/GenBank/DDBJ whole genome shotgun (WGS) entry which is preliminary data.</text>
</comment>
<reference evidence="1 2" key="1">
    <citation type="submission" date="2015-11" db="EMBL/GenBank/DDBJ databases">
        <title>Genomic analysis of 38 Legionella species identifies large and diverse effector repertoires.</title>
        <authorList>
            <person name="Burstein D."/>
            <person name="Amaro F."/>
            <person name="Zusman T."/>
            <person name="Lifshitz Z."/>
            <person name="Cohen O."/>
            <person name="Gilbert J.A."/>
            <person name="Pupko T."/>
            <person name="Shuman H.A."/>
            <person name="Segal G."/>
        </authorList>
    </citation>
    <scope>NUCLEOTIDE SEQUENCE [LARGE SCALE GENOMIC DNA]</scope>
    <source>
        <strain evidence="1 2">Oak Ridge-10</strain>
    </source>
</reference>
<protein>
    <submittedName>
        <fullName evidence="1">T-complex protein 11</fullName>
    </submittedName>
</protein>
<accession>A0A0W0WY75</accession>
<dbReference type="PATRIC" id="fig|29423.5.peg.2503"/>
<proteinExistence type="predicted"/>
<dbReference type="NCBIfam" id="NF038036">
    <property type="entry name" value="TCP11_Legionella"/>
    <property type="match status" value="1"/>
</dbReference>
<dbReference type="InterPro" id="IPR008862">
    <property type="entry name" value="Tcp11"/>
</dbReference>
<organism evidence="1 2">
    <name type="scientific">Legionella oakridgensis</name>
    <dbReference type="NCBI Taxonomy" id="29423"/>
    <lineage>
        <taxon>Bacteria</taxon>
        <taxon>Pseudomonadati</taxon>
        <taxon>Pseudomonadota</taxon>
        <taxon>Gammaproteobacteria</taxon>
        <taxon>Legionellales</taxon>
        <taxon>Legionellaceae</taxon>
        <taxon>Legionella</taxon>
    </lineage>
</organism>
<dbReference type="EMBL" id="LNYP01000031">
    <property type="protein sequence ID" value="KTD37248.1"/>
    <property type="molecule type" value="Genomic_DNA"/>
</dbReference>
<sequence length="946" mass="108616">MGLHALGNASFFKRSLSCPELSGMEIHEELVQAARVLQEWWKQAYLRQTAKESSQYFQHVVSRQKADSKSFSDLEAFILDRNTLAITHKLLAHLEQAKDLIIPERGRCPDLPRPERVFLSAYLIATKSDHIFESPTEIDALLLTHADEMLKSFERLCKFMGETYMDKRPHKVDSPIARETPSSDQVFAAMEHYQLHQSRETIENDHTFMTEGRAYLEAFHYAQVAYYETFSKWEADNRFKLAKICIAQYLRIEAKRFAIFSSPDPRQLEMYEGFGSQQETLRGKVEELLGEEGILMLEHDLQGLRAALEANKWVTAPAEVLLHELALNPEFTLPPGACMIHPRNDIDAAITAVTAEPLNLEPMLEVLAEIREQIALFTPRNRIRIMQLREEFGRKALTDQIEAAGLERGLYQIMYALMERIKELESPEHVPETVAFQNQLDRRISSGESVDRLLKQTLDFYYHKFSQISLEITNFHINRARGLVAHNIVEFERRKFQERLAKNQFNLASVLAWVDSIVKTPTNHRLDTSILCSQYIATYTTHAICLGLLQKPGNFDLHAVPETFYLDRGRLVDWHGKYQRIFYTAAAMGIFCQQYGAGLSPQELQEQKQKIMTTLETANITDPKEAVSYIVSLFNTLLASKGKPLSESNERALTEIMENTFAGNHRIAEIMNKRLGDQLWIYFSKGFLPEASQRQAGLYGLQKELSQLGQEMLPLLRLHTKVHEEFYRHSVNERLWNPLFTVLREPREPNEFSSLLSPKRESIRGTHAYIHKMAFLLSGLALIQQTVVYADMWNMNAVMKNSTMKALASSFGLIEMVKDPRVSKDDMEVRLLALMKHVASEQEIPYEEADEQKMIRMLRLAKNNKSPGCRAFLDELAGMYRQFITRGKMPKYNPNLLTAEFAEEIDGMCGQVKEIITDIKRAQMPDDVDPVLPIIPTLRSGIGMRP</sequence>
<dbReference type="GO" id="GO:0007165">
    <property type="term" value="P:signal transduction"/>
    <property type="evidence" value="ECO:0007669"/>
    <property type="project" value="TreeGrafter"/>
</dbReference>
<name>A0A0W0WY75_9GAMM</name>
<dbReference type="Proteomes" id="UP000054858">
    <property type="component" value="Unassembled WGS sequence"/>
</dbReference>
<dbReference type="PANTHER" id="PTHR12832">
    <property type="entry name" value="TESTIS-SPECIFIC PROTEIN PBS13 T-COMPLEX 11"/>
    <property type="match status" value="1"/>
</dbReference>
<gene>
    <name evidence="1" type="ORF">Loak_2384</name>
</gene>
<dbReference type="AlphaFoldDB" id="A0A0W0WY75"/>
<evidence type="ECO:0000313" key="1">
    <source>
        <dbReference type="EMBL" id="KTD37248.1"/>
    </source>
</evidence>